<dbReference type="PANTHER" id="PTHR33479">
    <property type="entry name" value="BOWMAN-BIRK TYPE BRAN TRYPSIN INHIBITOR"/>
    <property type="match status" value="1"/>
</dbReference>
<evidence type="ECO:0000256" key="4">
    <source>
        <dbReference type="ARBA" id="ARBA00023157"/>
    </source>
</evidence>
<dbReference type="EMBL" id="SWLB01000009">
    <property type="protein sequence ID" value="KAF3334595.1"/>
    <property type="molecule type" value="Genomic_DNA"/>
</dbReference>
<dbReference type="InterPro" id="IPR035995">
    <property type="entry name" value="Bowman-Birk_prot_inh"/>
</dbReference>
<evidence type="ECO:0000256" key="5">
    <source>
        <dbReference type="RuleBase" id="RU003856"/>
    </source>
</evidence>
<accession>A0A833QUI5</accession>
<protein>
    <submittedName>
        <fullName evidence="7">Bowman-Birk type trypsin inhibitor-like protein</fullName>
    </submittedName>
</protein>
<dbReference type="SMART" id="SM00269">
    <property type="entry name" value="BowB"/>
    <property type="match status" value="1"/>
</dbReference>
<evidence type="ECO:0000256" key="1">
    <source>
        <dbReference type="ARBA" id="ARBA00008506"/>
    </source>
</evidence>
<dbReference type="Proteomes" id="UP000623129">
    <property type="component" value="Unassembled WGS sequence"/>
</dbReference>
<comment type="similarity">
    <text evidence="1 5">Belongs to the Bowman-Birk serine protease inhibitor family.</text>
</comment>
<keyword evidence="8" id="KW-1185">Reference proteome</keyword>
<evidence type="ECO:0000313" key="8">
    <source>
        <dbReference type="Proteomes" id="UP000623129"/>
    </source>
</evidence>
<reference evidence="7" key="1">
    <citation type="submission" date="2020-01" db="EMBL/GenBank/DDBJ databases">
        <title>Genome sequence of Kobresia littledalei, the first chromosome-level genome in the family Cyperaceae.</title>
        <authorList>
            <person name="Qu G."/>
        </authorList>
    </citation>
    <scope>NUCLEOTIDE SEQUENCE</scope>
    <source>
        <strain evidence="7">C.B.Clarke</strain>
        <tissue evidence="7">Leaf</tissue>
    </source>
</reference>
<proteinExistence type="inferred from homology"/>
<dbReference type="GO" id="GO:0005576">
    <property type="term" value="C:extracellular region"/>
    <property type="evidence" value="ECO:0007669"/>
    <property type="project" value="InterPro"/>
</dbReference>
<evidence type="ECO:0000313" key="7">
    <source>
        <dbReference type="EMBL" id="KAF3334595.1"/>
    </source>
</evidence>
<dbReference type="SUPFAM" id="SSF57247">
    <property type="entry name" value="Bowman-Birk inhibitor, BBI"/>
    <property type="match status" value="1"/>
</dbReference>
<comment type="caution">
    <text evidence="7">The sequence shown here is derived from an EMBL/GenBank/DDBJ whole genome shotgun (WGS) entry which is preliminary data.</text>
</comment>
<keyword evidence="3 5" id="KW-0722">Serine protease inhibitor</keyword>
<dbReference type="Pfam" id="PF00228">
    <property type="entry name" value="Bowman-Birk_leg"/>
    <property type="match status" value="1"/>
</dbReference>
<dbReference type="OrthoDB" id="1928998at2759"/>
<keyword evidence="4" id="KW-1015">Disulfide bond</keyword>
<organism evidence="7 8">
    <name type="scientific">Carex littledalei</name>
    <dbReference type="NCBI Taxonomy" id="544730"/>
    <lineage>
        <taxon>Eukaryota</taxon>
        <taxon>Viridiplantae</taxon>
        <taxon>Streptophyta</taxon>
        <taxon>Embryophyta</taxon>
        <taxon>Tracheophyta</taxon>
        <taxon>Spermatophyta</taxon>
        <taxon>Magnoliopsida</taxon>
        <taxon>Liliopsida</taxon>
        <taxon>Poales</taxon>
        <taxon>Cyperaceae</taxon>
        <taxon>Cyperoideae</taxon>
        <taxon>Cariceae</taxon>
        <taxon>Carex</taxon>
        <taxon>Carex subgen. Euthyceras</taxon>
    </lineage>
</organism>
<feature type="domain" description="Bowman-Birk serine protease inhibitors family" evidence="6">
    <location>
        <begin position="29"/>
        <end position="86"/>
    </location>
</feature>
<gene>
    <name evidence="7" type="ORF">FCM35_KLT21199</name>
</gene>
<dbReference type="CDD" id="cd00023">
    <property type="entry name" value="BBI"/>
    <property type="match status" value="1"/>
</dbReference>
<evidence type="ECO:0000256" key="3">
    <source>
        <dbReference type="ARBA" id="ARBA00022900"/>
    </source>
</evidence>
<evidence type="ECO:0000259" key="6">
    <source>
        <dbReference type="SMART" id="SM00269"/>
    </source>
</evidence>
<dbReference type="GO" id="GO:0004867">
    <property type="term" value="F:serine-type endopeptidase inhibitor activity"/>
    <property type="evidence" value="ECO:0007669"/>
    <property type="project" value="UniProtKB-KW"/>
</dbReference>
<keyword evidence="2 5" id="KW-0646">Protease inhibitor</keyword>
<sequence length="92" mass="10172">MPLAHSHLNSHFQLSGTSQAAKKLRPWPCCNSCGGCTKSIPPQCQCRDLVRSCHPMCQNCVKSPLSADPPLYQCMDRIPNYCKYSCGSVLNQ</sequence>
<dbReference type="InterPro" id="IPR000877">
    <property type="entry name" value="Prot_inh_BBI"/>
</dbReference>
<name>A0A833QUI5_9POAL</name>
<dbReference type="PANTHER" id="PTHR33479:SF6">
    <property type="entry name" value="BOWMAN-BIRK SERINE PROTEASE INHIBITOR FAMILY PROTEIN, EXPRESSED"/>
    <property type="match status" value="1"/>
</dbReference>
<dbReference type="Gene3D" id="2.10.69.10">
    <property type="entry name" value="Cysteine Protease (Bromelain) Inhibitor, subunit H"/>
    <property type="match status" value="1"/>
</dbReference>
<evidence type="ECO:0000256" key="2">
    <source>
        <dbReference type="ARBA" id="ARBA00022690"/>
    </source>
</evidence>
<dbReference type="AlphaFoldDB" id="A0A833QUI5"/>